<reference evidence="1 2" key="1">
    <citation type="submission" date="2019-07" db="EMBL/GenBank/DDBJ databases">
        <title>Ln-dependent methylotrophs.</title>
        <authorList>
            <person name="Tani A."/>
        </authorList>
    </citation>
    <scope>NUCLEOTIDE SEQUENCE [LARGE SCALE GENOMIC DNA]</scope>
    <source>
        <strain evidence="1 2">SM12</strain>
    </source>
</reference>
<evidence type="ECO:0000313" key="1">
    <source>
        <dbReference type="EMBL" id="TRL37780.1"/>
    </source>
</evidence>
<accession>A0A549T7E9</accession>
<dbReference type="AlphaFoldDB" id="A0A549T7E9"/>
<dbReference type="RefSeq" id="WP_143125886.1">
    <property type="nucleotide sequence ID" value="NZ_VJMG01000038.1"/>
</dbReference>
<protein>
    <submittedName>
        <fullName evidence="1">Uncharacterized protein</fullName>
    </submittedName>
</protein>
<evidence type="ECO:0000313" key="2">
    <source>
        <dbReference type="Proteomes" id="UP000316801"/>
    </source>
</evidence>
<sequence>MNTHVPTVIPDIELTPTQLRALKLAKDGDLHPQDGNRWTHRDATVTYARTDRFKERPIKIKFTTTAVVTLLREAGLIRELDGDVTEAGRPHGITMAGKMWLLKHK</sequence>
<name>A0A549T7E9_9HYPH</name>
<dbReference type="Proteomes" id="UP000316801">
    <property type="component" value="Unassembled WGS sequence"/>
</dbReference>
<gene>
    <name evidence="1" type="ORF">FNA46_14280</name>
</gene>
<organism evidence="1 2">
    <name type="scientific">Rhizobium straminoryzae</name>
    <dbReference type="NCBI Taxonomy" id="1387186"/>
    <lineage>
        <taxon>Bacteria</taxon>
        <taxon>Pseudomonadati</taxon>
        <taxon>Pseudomonadota</taxon>
        <taxon>Alphaproteobacteria</taxon>
        <taxon>Hyphomicrobiales</taxon>
        <taxon>Rhizobiaceae</taxon>
        <taxon>Rhizobium/Agrobacterium group</taxon>
        <taxon>Rhizobium</taxon>
    </lineage>
</organism>
<keyword evidence="2" id="KW-1185">Reference proteome</keyword>
<comment type="caution">
    <text evidence="1">The sequence shown here is derived from an EMBL/GenBank/DDBJ whole genome shotgun (WGS) entry which is preliminary data.</text>
</comment>
<proteinExistence type="predicted"/>
<dbReference type="EMBL" id="VJMG01000038">
    <property type="protein sequence ID" value="TRL37780.1"/>
    <property type="molecule type" value="Genomic_DNA"/>
</dbReference>